<dbReference type="RefSeq" id="WP_000604244.1">
    <property type="nucleotide sequence ID" value="NZ_CABFMI010000013.1"/>
</dbReference>
<dbReference type="Pfam" id="PF00294">
    <property type="entry name" value="PfkB"/>
    <property type="match status" value="1"/>
</dbReference>
<dbReference type="GO" id="GO:0009024">
    <property type="term" value="F:tagatose-6-phosphate kinase activity"/>
    <property type="evidence" value="ECO:0007669"/>
    <property type="project" value="UniProtKB-UniRule"/>
</dbReference>
<evidence type="ECO:0000256" key="7">
    <source>
        <dbReference type="HAMAP-Rule" id="MF_01557"/>
    </source>
</evidence>
<dbReference type="GO" id="GO:0005829">
    <property type="term" value="C:cytosol"/>
    <property type="evidence" value="ECO:0007669"/>
    <property type="project" value="TreeGrafter"/>
</dbReference>
<name>A0A7V8D8I8_STRAG</name>
<dbReference type="PIRSF" id="PIRSF000535">
    <property type="entry name" value="1PFK/6PFK/LacC"/>
    <property type="match status" value="1"/>
</dbReference>
<dbReference type="InterPro" id="IPR029056">
    <property type="entry name" value="Ribokinase-like"/>
</dbReference>
<dbReference type="GO" id="GO:2001059">
    <property type="term" value="P:D-tagatose 6-phosphate catabolic process"/>
    <property type="evidence" value="ECO:0007669"/>
    <property type="project" value="UniProtKB-UniRule"/>
</dbReference>
<proteinExistence type="inferred from homology"/>
<dbReference type="NCBIfam" id="TIGR01231">
    <property type="entry name" value="lacC"/>
    <property type="match status" value="1"/>
</dbReference>
<dbReference type="Proteomes" id="UP000093122">
    <property type="component" value="Unassembled WGS sequence"/>
</dbReference>
<dbReference type="HAMAP" id="MF_01557">
    <property type="entry name" value="LacC"/>
    <property type="match status" value="1"/>
</dbReference>
<comment type="similarity">
    <text evidence="7 9">Belongs to the carbohydrate kinase PfkB family. LacC subfamily.</text>
</comment>
<dbReference type="GO" id="GO:0019512">
    <property type="term" value="P:lactose catabolic process via tagatose-6-phosphate"/>
    <property type="evidence" value="ECO:0007669"/>
    <property type="project" value="InterPro"/>
</dbReference>
<sequence length="310" mass="33806">MILTVTLNPSIDISYCLENFNMDTVNRVTDVSKTPGGKGLNVTRVLSQLGDNVVATGLLGGHFGDFIRSGLDTLEIRHQFLSIGGETRHCIAVLHEGQQTEILEKGPHITKDEADAFLNHLKLIFDAATIITVSGSLPKGLPSDYYARLISLANHFNKKVVLDCSGEALRSVLKSSAKPTVIKPNLEELTQLIGKPISYSLDELKSTLQQDIFRGIDWVIVSLGARGAFAKHGNHYYQVTIPKIEVINPVGSGDATVAGIASALEHQLDDINLLKRANVLGMLNAQETLTGHINLTYYQELISQIQVKEV</sequence>
<evidence type="ECO:0000313" key="11">
    <source>
        <dbReference type="EMBL" id="OCM71609.1"/>
    </source>
</evidence>
<keyword evidence="2 7" id="KW-0808">Transferase</keyword>
<comment type="caution">
    <text evidence="11">The sequence shown here is derived from an EMBL/GenBank/DDBJ whole genome shotgun (WGS) entry which is preliminary data.</text>
</comment>
<evidence type="ECO:0000313" key="12">
    <source>
        <dbReference type="Proteomes" id="UP000093122"/>
    </source>
</evidence>
<organism evidence="11 12">
    <name type="scientific">Streptococcus agalactiae</name>
    <dbReference type="NCBI Taxonomy" id="1311"/>
    <lineage>
        <taxon>Bacteria</taxon>
        <taxon>Bacillati</taxon>
        <taxon>Bacillota</taxon>
        <taxon>Bacilli</taxon>
        <taxon>Lactobacillales</taxon>
        <taxon>Streptococcaceae</taxon>
        <taxon>Streptococcus</taxon>
    </lineage>
</organism>
<dbReference type="CDD" id="cd01164">
    <property type="entry name" value="FruK_PfkB_like"/>
    <property type="match status" value="1"/>
</dbReference>
<keyword evidence="5 7" id="KW-0418">Kinase</keyword>
<dbReference type="Gene3D" id="3.40.1190.20">
    <property type="match status" value="1"/>
</dbReference>
<evidence type="ECO:0000259" key="10">
    <source>
        <dbReference type="Pfam" id="PF00294"/>
    </source>
</evidence>
<gene>
    <name evidence="7" type="primary">lacC</name>
    <name evidence="11" type="ORF">AX245_10415</name>
</gene>
<dbReference type="GO" id="GO:0008443">
    <property type="term" value="F:phosphofructokinase activity"/>
    <property type="evidence" value="ECO:0007669"/>
    <property type="project" value="TreeGrafter"/>
</dbReference>
<evidence type="ECO:0000256" key="1">
    <source>
        <dbReference type="ARBA" id="ARBA00005380"/>
    </source>
</evidence>
<accession>A0A7V8D8I8</accession>
<evidence type="ECO:0000256" key="6">
    <source>
        <dbReference type="ARBA" id="ARBA00022840"/>
    </source>
</evidence>
<evidence type="ECO:0000256" key="9">
    <source>
        <dbReference type="PIRNR" id="PIRNR000535"/>
    </source>
</evidence>
<evidence type="ECO:0000256" key="8">
    <source>
        <dbReference type="NCBIfam" id="TIGR01231"/>
    </source>
</evidence>
<reference evidence="11 12" key="1">
    <citation type="journal article" date="2016" name="Sci. Rep.">
        <title>Serotype IV Streptococcus agalactiae ST-452 has arisen from large genomic recombination events between CC23 and the hypervirulent CC17 lineages.</title>
        <authorList>
            <person name="Campisi E."/>
            <person name="Rinaudo C.D."/>
            <person name="Donati C."/>
            <person name="Barucco M."/>
            <person name="Torricelli G."/>
            <person name="Edwards M.S."/>
            <person name="Baker C.J."/>
            <person name="Margarit I."/>
            <person name="Rosini R."/>
        </authorList>
    </citation>
    <scope>NUCLEOTIDE SEQUENCE [LARGE SCALE GENOMIC DNA]</scope>
    <source>
        <strain evidence="11 12">CZ-PW-140</strain>
    </source>
</reference>
<dbReference type="InterPro" id="IPR005926">
    <property type="entry name" value="LacC"/>
</dbReference>
<comment type="similarity">
    <text evidence="1">Belongs to the carbohydrate kinase pfkB family.</text>
</comment>
<dbReference type="InterPro" id="IPR017583">
    <property type="entry name" value="Tagatose/fructose_Pkinase"/>
</dbReference>
<dbReference type="InterPro" id="IPR002173">
    <property type="entry name" value="Carboh/pur_kinase_PfkB_CS"/>
</dbReference>
<protein>
    <recommendedName>
        <fullName evidence="7 8">Tagatose-6-phosphate kinase</fullName>
        <ecNumber evidence="7 8">2.7.1.144</ecNumber>
    </recommendedName>
    <alternativeName>
        <fullName evidence="7">Phosphotagatokinase</fullName>
    </alternativeName>
</protein>
<keyword evidence="6 7" id="KW-0067">ATP-binding</keyword>
<dbReference type="PANTHER" id="PTHR46566">
    <property type="entry name" value="1-PHOSPHOFRUCTOKINASE-RELATED"/>
    <property type="match status" value="1"/>
</dbReference>
<dbReference type="FunFam" id="3.40.1190.20:FF:000001">
    <property type="entry name" value="Phosphofructokinase"/>
    <property type="match status" value="1"/>
</dbReference>
<dbReference type="NCBIfam" id="TIGR03168">
    <property type="entry name" value="1-PFK"/>
    <property type="match status" value="1"/>
</dbReference>
<dbReference type="SUPFAM" id="SSF53613">
    <property type="entry name" value="Ribokinase-like"/>
    <property type="match status" value="1"/>
</dbReference>
<dbReference type="EMBL" id="MAWT01000022">
    <property type="protein sequence ID" value="OCM71609.1"/>
    <property type="molecule type" value="Genomic_DNA"/>
</dbReference>
<comment type="pathway">
    <text evidence="7 9">Carbohydrate metabolism; D-tagatose 6-phosphate degradation; D-glyceraldehyde 3-phosphate and glycerone phosphate from D-tagatose 6-phosphate: step 1/2.</text>
</comment>
<dbReference type="KEGG" id="sage:EN72_10120"/>
<keyword evidence="3 7" id="KW-0423">Lactose metabolism</keyword>
<evidence type="ECO:0000256" key="4">
    <source>
        <dbReference type="ARBA" id="ARBA00022741"/>
    </source>
</evidence>
<dbReference type="AlphaFoldDB" id="A0A7V8D8I8"/>
<dbReference type="UniPathway" id="UPA00704">
    <property type="reaction ID" value="UER00715"/>
</dbReference>
<dbReference type="NCBIfam" id="NF010033">
    <property type="entry name" value="PRK13508.1"/>
    <property type="match status" value="1"/>
</dbReference>
<dbReference type="PROSITE" id="PS00584">
    <property type="entry name" value="PFKB_KINASES_2"/>
    <property type="match status" value="1"/>
</dbReference>
<comment type="catalytic activity">
    <reaction evidence="7 9">
        <text>D-tagatofuranose 6-phosphate + ATP = D-tagatofuranose 1,6-bisphosphate + ADP + H(+)</text>
        <dbReference type="Rhea" id="RHEA:12420"/>
        <dbReference type="ChEBI" id="CHEBI:15378"/>
        <dbReference type="ChEBI" id="CHEBI:30616"/>
        <dbReference type="ChEBI" id="CHEBI:58694"/>
        <dbReference type="ChEBI" id="CHEBI:58695"/>
        <dbReference type="ChEBI" id="CHEBI:456216"/>
        <dbReference type="EC" id="2.7.1.144"/>
    </reaction>
</comment>
<evidence type="ECO:0000256" key="2">
    <source>
        <dbReference type="ARBA" id="ARBA00022679"/>
    </source>
</evidence>
<keyword evidence="4 7" id="KW-0547">Nucleotide-binding</keyword>
<dbReference type="GO" id="GO:0044281">
    <property type="term" value="P:small molecule metabolic process"/>
    <property type="evidence" value="ECO:0007669"/>
    <property type="project" value="UniProtKB-ARBA"/>
</dbReference>
<dbReference type="EC" id="2.7.1.144" evidence="7 8"/>
<dbReference type="PROSITE" id="PS00583">
    <property type="entry name" value="PFKB_KINASES_1"/>
    <property type="match status" value="1"/>
</dbReference>
<evidence type="ECO:0000256" key="3">
    <source>
        <dbReference type="ARBA" id="ARBA00022736"/>
    </source>
</evidence>
<evidence type="ECO:0000256" key="5">
    <source>
        <dbReference type="ARBA" id="ARBA00022777"/>
    </source>
</evidence>
<dbReference type="InterPro" id="IPR011611">
    <property type="entry name" value="PfkB_dom"/>
</dbReference>
<dbReference type="GO" id="GO:0005524">
    <property type="term" value="F:ATP binding"/>
    <property type="evidence" value="ECO:0007669"/>
    <property type="project" value="UniProtKB-KW"/>
</dbReference>
<feature type="domain" description="Carbohydrate kinase PfkB" evidence="10">
    <location>
        <begin position="11"/>
        <end position="292"/>
    </location>
</feature>
<dbReference type="PANTHER" id="PTHR46566:SF5">
    <property type="entry name" value="1-PHOSPHOFRUCTOKINASE"/>
    <property type="match status" value="1"/>
</dbReference>